<organism evidence="11 12">
    <name type="scientific">Ciona savignyi</name>
    <name type="common">Pacific transparent sea squirt</name>
    <dbReference type="NCBI Taxonomy" id="51511"/>
    <lineage>
        <taxon>Eukaryota</taxon>
        <taxon>Metazoa</taxon>
        <taxon>Chordata</taxon>
        <taxon>Tunicata</taxon>
        <taxon>Ascidiacea</taxon>
        <taxon>Phlebobranchia</taxon>
        <taxon>Cionidae</taxon>
        <taxon>Ciona</taxon>
    </lineage>
</organism>
<dbReference type="EC" id="2.7.1.81" evidence="8"/>
<protein>
    <recommendedName>
        <fullName evidence="9">Hydroxylysine kinase</fullName>
        <ecNumber evidence="8">2.7.1.81</ecNumber>
    </recommendedName>
</protein>
<comment type="similarity">
    <text evidence="2">Belongs to the aminoglycoside phosphotransferase family.</text>
</comment>
<dbReference type="GO" id="GO:0047992">
    <property type="term" value="F:hydroxylysine kinase activity"/>
    <property type="evidence" value="ECO:0007669"/>
    <property type="project" value="UniProtKB-EC"/>
</dbReference>
<dbReference type="Proteomes" id="UP000007875">
    <property type="component" value="Unassembled WGS sequence"/>
</dbReference>
<keyword evidence="4" id="KW-0808">Transferase</keyword>
<comment type="catalytic activity">
    <reaction evidence="6">
        <text>(5R)-5-hydroxy-L-lysine + GTP = (5R)-5-phosphooxy-L-lysine + GDP + H(+)</text>
        <dbReference type="Rhea" id="RHEA:19049"/>
        <dbReference type="ChEBI" id="CHEBI:15378"/>
        <dbReference type="ChEBI" id="CHEBI:37565"/>
        <dbReference type="ChEBI" id="CHEBI:57882"/>
        <dbReference type="ChEBI" id="CHEBI:58189"/>
        <dbReference type="ChEBI" id="CHEBI:58357"/>
        <dbReference type="EC" id="2.7.1.81"/>
    </reaction>
</comment>
<dbReference type="Pfam" id="PF01636">
    <property type="entry name" value="APH"/>
    <property type="match status" value="1"/>
</dbReference>
<reference evidence="11" key="2">
    <citation type="submission" date="2025-08" db="UniProtKB">
        <authorList>
            <consortium name="Ensembl"/>
        </authorList>
    </citation>
    <scope>IDENTIFICATION</scope>
</reference>
<evidence type="ECO:0000313" key="11">
    <source>
        <dbReference type="Ensembl" id="ENSCSAVP00000000527.1"/>
    </source>
</evidence>
<proteinExistence type="inferred from homology"/>
<keyword evidence="12" id="KW-1185">Reference proteome</keyword>
<dbReference type="OMA" id="AAHSCQL"/>
<evidence type="ECO:0000256" key="9">
    <source>
        <dbReference type="ARBA" id="ARBA00040505"/>
    </source>
</evidence>
<keyword evidence="5" id="KW-0418">Kinase</keyword>
<dbReference type="InParanoid" id="H2Y5C9"/>
<comment type="subcellular location">
    <subcellularLocation>
        <location evidence="1">Cytoplasm</location>
    </subcellularLocation>
</comment>
<evidence type="ECO:0000256" key="2">
    <source>
        <dbReference type="ARBA" id="ARBA00006219"/>
    </source>
</evidence>
<evidence type="ECO:0000256" key="3">
    <source>
        <dbReference type="ARBA" id="ARBA00022490"/>
    </source>
</evidence>
<keyword evidence="3" id="KW-0963">Cytoplasm</keyword>
<dbReference type="FunCoup" id="H2Y5C9">
    <property type="interactions" value="11"/>
</dbReference>
<evidence type="ECO:0000256" key="4">
    <source>
        <dbReference type="ARBA" id="ARBA00022679"/>
    </source>
</evidence>
<reference evidence="11" key="3">
    <citation type="submission" date="2025-09" db="UniProtKB">
        <authorList>
            <consortium name="Ensembl"/>
        </authorList>
    </citation>
    <scope>IDENTIFICATION</scope>
</reference>
<evidence type="ECO:0000313" key="12">
    <source>
        <dbReference type="Proteomes" id="UP000007875"/>
    </source>
</evidence>
<dbReference type="HOGENOM" id="CLU_1083870_0_0_1"/>
<evidence type="ECO:0000259" key="10">
    <source>
        <dbReference type="Pfam" id="PF01636"/>
    </source>
</evidence>
<feature type="domain" description="Aminoglycoside phosphotransferase" evidence="10">
    <location>
        <begin position="27"/>
        <end position="254"/>
    </location>
</feature>
<evidence type="ECO:0000256" key="6">
    <source>
        <dbReference type="ARBA" id="ARBA00036820"/>
    </source>
</evidence>
<evidence type="ECO:0000256" key="1">
    <source>
        <dbReference type="ARBA" id="ARBA00004496"/>
    </source>
</evidence>
<dbReference type="GO" id="GO:0005737">
    <property type="term" value="C:cytoplasm"/>
    <property type="evidence" value="ECO:0007669"/>
    <property type="project" value="UniProtKB-SubCell"/>
</dbReference>
<dbReference type="AlphaFoldDB" id="H2Y5C9"/>
<dbReference type="Ensembl" id="ENSCSAVT00000000532.1">
    <property type="protein sequence ID" value="ENSCSAVP00000000527.1"/>
    <property type="gene ID" value="ENSCSAVG00000000295.1"/>
</dbReference>
<reference evidence="12" key="1">
    <citation type="submission" date="2003-08" db="EMBL/GenBank/DDBJ databases">
        <authorList>
            <person name="Birren B."/>
            <person name="Nusbaum C."/>
            <person name="Abebe A."/>
            <person name="Abouelleil A."/>
            <person name="Adekoya E."/>
            <person name="Ait-zahra M."/>
            <person name="Allen N."/>
            <person name="Allen T."/>
            <person name="An P."/>
            <person name="Anderson M."/>
            <person name="Anderson S."/>
            <person name="Arachchi H."/>
            <person name="Armbruster J."/>
            <person name="Bachantsang P."/>
            <person name="Baldwin J."/>
            <person name="Barry A."/>
            <person name="Bayul T."/>
            <person name="Blitshsteyn B."/>
            <person name="Bloom T."/>
            <person name="Blye J."/>
            <person name="Boguslavskiy L."/>
            <person name="Borowsky M."/>
            <person name="Boukhgalter B."/>
            <person name="Brunache A."/>
            <person name="Butler J."/>
            <person name="Calixte N."/>
            <person name="Calvo S."/>
            <person name="Camarata J."/>
            <person name="Campo K."/>
            <person name="Chang J."/>
            <person name="Cheshatsang Y."/>
            <person name="Citroen M."/>
            <person name="Collymore A."/>
            <person name="Considine T."/>
            <person name="Cook A."/>
            <person name="Cooke P."/>
            <person name="Corum B."/>
            <person name="Cuomo C."/>
            <person name="David R."/>
            <person name="Dawoe T."/>
            <person name="Degray S."/>
            <person name="Dodge S."/>
            <person name="Dooley K."/>
            <person name="Dorje P."/>
            <person name="Dorjee K."/>
            <person name="Dorris L."/>
            <person name="Duffey N."/>
            <person name="Dupes A."/>
            <person name="Elkins T."/>
            <person name="Engels R."/>
            <person name="Erickson J."/>
            <person name="Farina A."/>
            <person name="Faro S."/>
            <person name="Ferreira P."/>
            <person name="Fischer H."/>
            <person name="Fitzgerald M."/>
            <person name="Foley K."/>
            <person name="Gage D."/>
            <person name="Galagan J."/>
            <person name="Gearin G."/>
            <person name="Gnerre S."/>
            <person name="Gnirke A."/>
            <person name="Goyette A."/>
            <person name="Graham J."/>
            <person name="Grandbois E."/>
            <person name="Gyaltsen K."/>
            <person name="Hafez N."/>
            <person name="Hagopian D."/>
            <person name="Hagos B."/>
            <person name="Hall J."/>
            <person name="Hatcher B."/>
            <person name="Heller A."/>
            <person name="Higgins H."/>
            <person name="Honan T."/>
            <person name="Horn A."/>
            <person name="Houde N."/>
            <person name="Hughes L."/>
            <person name="Hulme W."/>
            <person name="Husby E."/>
            <person name="Iliev I."/>
            <person name="Jaffe D."/>
            <person name="Jones C."/>
            <person name="Kamal M."/>
            <person name="Kamat A."/>
            <person name="Kamvysselis M."/>
            <person name="Karlsson E."/>
            <person name="Kells C."/>
            <person name="Kieu A."/>
            <person name="Kisner P."/>
            <person name="Kodira C."/>
            <person name="Kulbokas E."/>
            <person name="Labutti K."/>
            <person name="Lama D."/>
            <person name="Landers T."/>
            <person name="Leger J."/>
            <person name="Levine S."/>
            <person name="Lewis D."/>
            <person name="Lewis T."/>
            <person name="Lindblad-toh K."/>
            <person name="Liu X."/>
            <person name="Lokyitsang T."/>
            <person name="Lokyitsang Y."/>
            <person name="Lucien O."/>
            <person name="Lui A."/>
            <person name="Ma L.J."/>
            <person name="Mabbitt R."/>
            <person name="Macdonald J."/>
            <person name="Maclean C."/>
            <person name="Major J."/>
            <person name="Manning J."/>
            <person name="Marabella R."/>
            <person name="Maru K."/>
            <person name="Matthews C."/>
            <person name="Mauceli E."/>
            <person name="Mccarthy M."/>
            <person name="Mcdonough S."/>
            <person name="Mcghee T."/>
            <person name="Meldrim J."/>
            <person name="Meneus L."/>
            <person name="Mesirov J."/>
            <person name="Mihalev A."/>
            <person name="Mihova T."/>
            <person name="Mikkelsen T."/>
            <person name="Mlenga V."/>
            <person name="Moru K."/>
            <person name="Mozes J."/>
            <person name="Mulrain L."/>
            <person name="Munson G."/>
            <person name="Naylor J."/>
            <person name="Newes C."/>
            <person name="Nguyen C."/>
            <person name="Nguyen N."/>
            <person name="Nguyen T."/>
            <person name="Nicol R."/>
            <person name="Nielsen C."/>
            <person name="Nizzari M."/>
            <person name="Norbu C."/>
            <person name="Norbu N."/>
            <person name="O'donnell P."/>
            <person name="Okoawo O."/>
            <person name="O'leary S."/>
            <person name="Omotosho B."/>
            <person name="O'neill K."/>
            <person name="Osman S."/>
            <person name="Parker S."/>
            <person name="Perrin D."/>
            <person name="Phunkhang P."/>
            <person name="Piqani B."/>
            <person name="Purcell S."/>
            <person name="Rachupka T."/>
            <person name="Ramasamy U."/>
            <person name="Rameau R."/>
            <person name="Ray V."/>
            <person name="Raymond C."/>
            <person name="Retta R."/>
            <person name="Richardson S."/>
            <person name="Rise C."/>
            <person name="Rodriguez J."/>
            <person name="Rogers J."/>
            <person name="Rogov P."/>
            <person name="Rutman M."/>
            <person name="Schupbach R."/>
            <person name="Seaman C."/>
            <person name="Settipalli S."/>
            <person name="Sharpe T."/>
            <person name="Sheridan J."/>
            <person name="Sherpa N."/>
            <person name="Shi J."/>
            <person name="Smirnov S."/>
            <person name="Smith C."/>
            <person name="Sougnez C."/>
            <person name="Spencer B."/>
            <person name="Stalker J."/>
            <person name="Stange-thomann N."/>
            <person name="Stavropoulos S."/>
            <person name="Stetson K."/>
            <person name="Stone C."/>
            <person name="Stone S."/>
            <person name="Stubbs M."/>
            <person name="Talamas J."/>
            <person name="Tchuinga P."/>
            <person name="Tenzing P."/>
            <person name="Tesfaye S."/>
            <person name="Theodore J."/>
            <person name="Thoulutsang Y."/>
            <person name="Topham K."/>
            <person name="Towey S."/>
            <person name="Tsamla T."/>
            <person name="Tsomo N."/>
            <person name="Vallee D."/>
            <person name="Vassiliev H."/>
            <person name="Venkataraman V."/>
            <person name="Vinson J."/>
            <person name="Vo A."/>
            <person name="Wade C."/>
            <person name="Wang S."/>
            <person name="Wangchuk T."/>
            <person name="Wangdi T."/>
            <person name="Whittaker C."/>
            <person name="Wilkinson J."/>
            <person name="Wu Y."/>
            <person name="Wyman D."/>
            <person name="Yadav S."/>
            <person name="Yang S."/>
            <person name="Yang X."/>
            <person name="Yeager S."/>
            <person name="Yee E."/>
            <person name="Young G."/>
            <person name="Zainoun J."/>
            <person name="Zembeck L."/>
            <person name="Zimmer A."/>
            <person name="Zody M."/>
            <person name="Lander E."/>
        </authorList>
    </citation>
    <scope>NUCLEOTIDE SEQUENCE [LARGE SCALE GENOMIC DNA]</scope>
</reference>
<dbReference type="GeneTree" id="ENSGT00390000011314"/>
<comment type="function">
    <text evidence="7">Catalyzes the GTP-dependent phosphorylation of 5-hydroxy-L-lysine.</text>
</comment>
<name>H2Y5C9_CIOSA</name>
<dbReference type="SUPFAM" id="SSF56112">
    <property type="entry name" value="Protein kinase-like (PK-like)"/>
    <property type="match status" value="1"/>
</dbReference>
<evidence type="ECO:0000256" key="8">
    <source>
        <dbReference type="ARBA" id="ARBA00038873"/>
    </source>
</evidence>
<accession>H2Y5C9</accession>
<sequence length="260" mass="29251">MEYPNLNKTEACDIATQHWGLSVASVSQLNSYADLNFLLTTTGRQEYTLKVVTNTEGRIEEIKEITQVLGVLNKHGIKVPKPILTKGGDIYVKSDQHNTISTLQSFIPGEVLEVIPLKQPILNDVAFQCGKIMGEIDVLLMKNVTGPWIETNFRWNLLNTEAIKDAIAFIEEVNLSQRCRKVVSDFEKQVLPKLGEFRKGLIHGDANTGNVILTKQGDFHDKQPVRWVVNGIIDFGDMHCSYYVFEVAILLTYLMGKSIK</sequence>
<dbReference type="STRING" id="51511.ENSCSAVP00000000527"/>
<dbReference type="InterPro" id="IPR011009">
    <property type="entry name" value="Kinase-like_dom_sf"/>
</dbReference>
<evidence type="ECO:0000256" key="5">
    <source>
        <dbReference type="ARBA" id="ARBA00022777"/>
    </source>
</evidence>
<dbReference type="eggNOG" id="ENOG502T6PJ">
    <property type="taxonomic scope" value="Eukaryota"/>
</dbReference>
<dbReference type="PANTHER" id="PTHR21064:SF1">
    <property type="entry name" value="HYDROXYLYSINE KINASE"/>
    <property type="match status" value="1"/>
</dbReference>
<dbReference type="InterPro" id="IPR050249">
    <property type="entry name" value="Pseudomonas-type_ThrB"/>
</dbReference>
<dbReference type="Gene3D" id="3.90.1200.10">
    <property type="match status" value="1"/>
</dbReference>
<dbReference type="Gene3D" id="3.30.200.20">
    <property type="entry name" value="Phosphorylase Kinase, domain 1"/>
    <property type="match status" value="1"/>
</dbReference>
<dbReference type="PANTHER" id="PTHR21064">
    <property type="entry name" value="AMINOGLYCOSIDE PHOSPHOTRANSFERASE DOMAIN-CONTAINING PROTEIN-RELATED"/>
    <property type="match status" value="1"/>
</dbReference>
<dbReference type="InterPro" id="IPR002575">
    <property type="entry name" value="Aminoglycoside_PTrfase"/>
</dbReference>
<evidence type="ECO:0000256" key="7">
    <source>
        <dbReference type="ARBA" id="ARBA00037368"/>
    </source>
</evidence>